<sequence length="97" mass="10616">MGFDPFFAAGLLCGAVAAALSQARTDTLRRWACVAGLAGQPFWLYGTWNLDQPALFACALLYLAAWLRGGWVHWWLPRRRANASPLGLGTIQITPGR</sequence>
<comment type="caution">
    <text evidence="2">The sequence shown here is derived from an EMBL/GenBank/DDBJ whole genome shotgun (WGS) entry which is preliminary data.</text>
</comment>
<organism evidence="2 3">
    <name type="scientific">Paracidovorax wautersii</name>
    <dbReference type="NCBI Taxonomy" id="1177982"/>
    <lineage>
        <taxon>Bacteria</taxon>
        <taxon>Pseudomonadati</taxon>
        <taxon>Pseudomonadota</taxon>
        <taxon>Betaproteobacteria</taxon>
        <taxon>Burkholderiales</taxon>
        <taxon>Comamonadaceae</taxon>
        <taxon>Paracidovorax</taxon>
    </lineage>
</organism>
<keyword evidence="1" id="KW-0812">Transmembrane</keyword>
<evidence type="ECO:0000313" key="2">
    <source>
        <dbReference type="EMBL" id="MDR6214938.1"/>
    </source>
</evidence>
<dbReference type="RefSeq" id="WP_309829239.1">
    <property type="nucleotide sequence ID" value="NZ_JAVIZX010000001.1"/>
</dbReference>
<proteinExistence type="predicted"/>
<evidence type="ECO:0000313" key="3">
    <source>
        <dbReference type="Proteomes" id="UP001267710"/>
    </source>
</evidence>
<keyword evidence="1" id="KW-0472">Membrane</keyword>
<evidence type="ECO:0000256" key="1">
    <source>
        <dbReference type="SAM" id="Phobius"/>
    </source>
</evidence>
<keyword evidence="1" id="KW-1133">Transmembrane helix</keyword>
<name>A0ABU1ICI6_9BURK</name>
<feature type="transmembrane region" description="Helical" evidence="1">
    <location>
        <begin position="54"/>
        <end position="76"/>
    </location>
</feature>
<gene>
    <name evidence="2" type="ORF">QE399_002627</name>
</gene>
<reference evidence="2 3" key="1">
    <citation type="submission" date="2023-08" db="EMBL/GenBank/DDBJ databases">
        <title>Functional and genomic diversity of the sorghum phyllosphere microbiome.</title>
        <authorList>
            <person name="Shade A."/>
        </authorList>
    </citation>
    <scope>NUCLEOTIDE SEQUENCE [LARGE SCALE GENOMIC DNA]</scope>
    <source>
        <strain evidence="2 3">SORGH_AS_0335</strain>
    </source>
</reference>
<dbReference type="EMBL" id="JAVIZX010000001">
    <property type="protein sequence ID" value="MDR6214938.1"/>
    <property type="molecule type" value="Genomic_DNA"/>
</dbReference>
<protein>
    <submittedName>
        <fullName evidence="2">Uncharacterized protein</fullName>
    </submittedName>
</protein>
<dbReference type="Proteomes" id="UP001267710">
    <property type="component" value="Unassembled WGS sequence"/>
</dbReference>
<keyword evidence="3" id="KW-1185">Reference proteome</keyword>
<accession>A0ABU1ICI6</accession>